<sequence length="1163" mass="133885">MHFTGERFIPNETDKQLEIEHKQRYLSVEPLVRGKVVLDAACGEGYGSYMLSRLAAQVYGIDLSSETIAEAQLKYRADNLKFRQGSVDCLEGIEDQSIDIVVSFETIEHVDEATQTKFLLEIKRVLKQDGMLIMSTPDKHWYTDMPKHHNPFHVKEFYKHEFFLFLNSHFPHVEFYYQKNEVVSVVGTGASNAGYRLLDGAETTLNEGKYIVAICSAQPLDNIQIHSVMTNPEVQYQKLVDRILSLQSEVEERNAHLKKLDEQIERSRNQLQTNAQEIAFKNELVQELLRTKEILAEELKDKKSLNDEHKDEIIRELSQTKEILSEELKEKNRLNDLILMIERLENEISAKNLLIEEGKQTQIELSAENQKSNDQIAMIQERLAHHEFQIQEQLSQKDTQIHNLNGHIEMLLEQERKLNNILASGGWKALKRYYKLRDAVVPANSKRKLFARMLKVALTEPGKIARNLNGSNIKKFLFYLKTERSGLLENRVENYLGRQSGAPSQEIEVKHHVDTSRRLIFPKVAKPDVSIIIPVYNQWHYTYGCLASILEHTNGIEYEIIVADDMSTDDTIKIGDIVENITVIRDGTNRGFLLNCNNAAQYANGKYIFFLNNDTNVQANWLSSLLTLVENDESIGMVGSKLVYPDGRLQEAGGIIWNDASGWNYGRLDDPELPQYNYVKEVDYISGAAIMIRTELWKEIGGFDERYVPAYFEDSDLAFEVRKHGYKVALQPQSIVVHFEGISHGTDTGAGIKSYQIQNRQKFIDKWRTELQQQFGNAQHVFQARDRSRAHRTMLVVDHYVPNVDKDAGSRTVFQYLKLFINMGFNVKFIGDNFYRQEPYTSMLQQMGIEVLYGNWHAKHIDEWLELNGKYIDVTYLNRPHISIKYIDKIRKYSNSKVIYYGHDLHFLRELREYQLTGNAALLQSSEEWKKIEFELMAKSDVSYYPSQVEVDEINKLFPTVKARAIPAYIYDSVEVELLDAQDFSNRRDLLFVGGFGHKPNVDAVLWFTDTVFPKIRARYPDMKLYVVGSNPPDEIRDLQSSSLIVTGFVSDEELARYYRECRLVVVPLRYGAGVKGKVVEAMFNGCPIVTTTVGSEGLKDIQGCLIEADSSNEFASEVIELYNNLEMLPIIAQRAIRYVQKHFTKTSVIEAIQEDLRMEVTS</sequence>
<dbReference type="PANTHER" id="PTHR43179">
    <property type="entry name" value="RHAMNOSYLTRANSFERASE WBBL"/>
    <property type="match status" value="1"/>
</dbReference>
<dbReference type="InterPro" id="IPR013216">
    <property type="entry name" value="Methyltransf_11"/>
</dbReference>
<gene>
    <name evidence="4" type="ORF">H4Q31_15895</name>
</gene>
<dbReference type="AlphaFoldDB" id="A0A841TBD0"/>
<dbReference type="Pfam" id="PF08241">
    <property type="entry name" value="Methyltransf_11"/>
    <property type="match status" value="1"/>
</dbReference>
<dbReference type="Pfam" id="PF00535">
    <property type="entry name" value="Glycos_transf_2"/>
    <property type="match status" value="1"/>
</dbReference>
<dbReference type="CDD" id="cd04186">
    <property type="entry name" value="GT_2_like_c"/>
    <property type="match status" value="1"/>
</dbReference>
<dbReference type="RefSeq" id="WP_185180039.1">
    <property type="nucleotide sequence ID" value="NZ_CBCSEP010000003.1"/>
</dbReference>
<accession>A0A841TBD0</accession>
<feature type="domain" description="Glycosyltransferase 2-like" evidence="2">
    <location>
        <begin position="530"/>
        <end position="692"/>
    </location>
</feature>
<dbReference type="PANTHER" id="PTHR43179:SF7">
    <property type="entry name" value="RHAMNOSYLTRANSFERASE WBBL"/>
    <property type="match status" value="1"/>
</dbReference>
<protein>
    <submittedName>
        <fullName evidence="4">Glycosyltransferase</fullName>
    </submittedName>
</protein>
<proteinExistence type="predicted"/>
<dbReference type="GO" id="GO:0008757">
    <property type="term" value="F:S-adenosylmethionine-dependent methyltransferase activity"/>
    <property type="evidence" value="ECO:0007669"/>
    <property type="project" value="InterPro"/>
</dbReference>
<dbReference type="InterPro" id="IPR029063">
    <property type="entry name" value="SAM-dependent_MTases_sf"/>
</dbReference>
<dbReference type="Gene3D" id="3.90.550.10">
    <property type="entry name" value="Spore Coat Polysaccharide Biosynthesis Protein SpsA, Chain A"/>
    <property type="match status" value="1"/>
</dbReference>
<comment type="caution">
    <text evidence="4">The sequence shown here is derived from an EMBL/GenBank/DDBJ whole genome shotgun (WGS) entry which is preliminary data.</text>
</comment>
<dbReference type="InterPro" id="IPR029044">
    <property type="entry name" value="Nucleotide-diphossugar_trans"/>
</dbReference>
<dbReference type="SUPFAM" id="SSF53756">
    <property type="entry name" value="UDP-Glycosyltransferase/glycogen phosphorylase"/>
    <property type="match status" value="1"/>
</dbReference>
<dbReference type="Pfam" id="PF13692">
    <property type="entry name" value="Glyco_trans_1_4"/>
    <property type="match status" value="1"/>
</dbReference>
<evidence type="ECO:0000313" key="5">
    <source>
        <dbReference type="Proteomes" id="UP000574133"/>
    </source>
</evidence>
<keyword evidence="1" id="KW-0175">Coiled coil</keyword>
<feature type="coiled-coil region" evidence="1">
    <location>
        <begin position="243"/>
        <end position="361"/>
    </location>
</feature>
<dbReference type="Gene3D" id="3.40.50.150">
    <property type="entry name" value="Vaccinia Virus protein VP39"/>
    <property type="match status" value="1"/>
</dbReference>
<name>A0A841TBD0_9BACL</name>
<dbReference type="CDD" id="cd02440">
    <property type="entry name" value="AdoMet_MTases"/>
    <property type="match status" value="1"/>
</dbReference>
<keyword evidence="5" id="KW-1185">Reference proteome</keyword>
<reference evidence="4 5" key="1">
    <citation type="submission" date="2020-08" db="EMBL/GenBank/DDBJ databases">
        <title>Cohnella phylogeny.</title>
        <authorList>
            <person name="Dunlap C."/>
        </authorList>
    </citation>
    <scope>NUCLEOTIDE SEQUENCE [LARGE SCALE GENOMIC DNA]</scope>
    <source>
        <strain evidence="4 5">DSM 103658</strain>
    </source>
</reference>
<dbReference type="InterPro" id="IPR001173">
    <property type="entry name" value="Glyco_trans_2-like"/>
</dbReference>
<evidence type="ECO:0000256" key="1">
    <source>
        <dbReference type="SAM" id="Coils"/>
    </source>
</evidence>
<organism evidence="4 5">
    <name type="scientific">Cohnella lubricantis</name>
    <dbReference type="NCBI Taxonomy" id="2163172"/>
    <lineage>
        <taxon>Bacteria</taxon>
        <taxon>Bacillati</taxon>
        <taxon>Bacillota</taxon>
        <taxon>Bacilli</taxon>
        <taxon>Bacillales</taxon>
        <taxon>Paenibacillaceae</taxon>
        <taxon>Cohnella</taxon>
    </lineage>
</organism>
<dbReference type="CDD" id="cd03801">
    <property type="entry name" value="GT4_PimA-like"/>
    <property type="match status" value="1"/>
</dbReference>
<dbReference type="Proteomes" id="UP000574133">
    <property type="component" value="Unassembled WGS sequence"/>
</dbReference>
<dbReference type="EMBL" id="JACJVN010000060">
    <property type="protein sequence ID" value="MBB6678773.1"/>
    <property type="molecule type" value="Genomic_DNA"/>
</dbReference>
<evidence type="ECO:0000259" key="2">
    <source>
        <dbReference type="Pfam" id="PF00535"/>
    </source>
</evidence>
<feature type="domain" description="Methyltransferase type 11" evidence="3">
    <location>
        <begin position="38"/>
        <end position="134"/>
    </location>
</feature>
<dbReference type="SUPFAM" id="SSF53448">
    <property type="entry name" value="Nucleotide-diphospho-sugar transferases"/>
    <property type="match status" value="1"/>
</dbReference>
<keyword evidence="4" id="KW-0808">Transferase</keyword>
<evidence type="ECO:0000259" key="3">
    <source>
        <dbReference type="Pfam" id="PF08241"/>
    </source>
</evidence>
<dbReference type="Gene3D" id="3.40.50.2000">
    <property type="entry name" value="Glycogen Phosphorylase B"/>
    <property type="match status" value="1"/>
</dbReference>
<dbReference type="SUPFAM" id="SSF53335">
    <property type="entry name" value="S-adenosyl-L-methionine-dependent methyltransferases"/>
    <property type="match status" value="1"/>
</dbReference>
<evidence type="ECO:0000313" key="4">
    <source>
        <dbReference type="EMBL" id="MBB6678773.1"/>
    </source>
</evidence>